<dbReference type="PANTHER" id="PTHR43133">
    <property type="entry name" value="RNA POLYMERASE ECF-TYPE SIGMA FACTO"/>
    <property type="match status" value="1"/>
</dbReference>
<dbReference type="EMBL" id="OBMM01000001">
    <property type="protein sequence ID" value="SOB95289.1"/>
    <property type="molecule type" value="Genomic_DNA"/>
</dbReference>
<protein>
    <submittedName>
        <fullName evidence="7">RNA polymerase sigma-70 factor, ECF subfamily</fullName>
    </submittedName>
</protein>
<evidence type="ECO:0000256" key="4">
    <source>
        <dbReference type="ARBA" id="ARBA00023163"/>
    </source>
</evidence>
<feature type="domain" description="RNA polymerase sigma-70 region 2" evidence="5">
    <location>
        <begin position="11"/>
        <end position="76"/>
    </location>
</feature>
<comment type="similarity">
    <text evidence="1">Belongs to the sigma-70 factor family. ECF subfamily.</text>
</comment>
<dbReference type="InterPro" id="IPR013325">
    <property type="entry name" value="RNA_pol_sigma_r2"/>
</dbReference>
<dbReference type="SUPFAM" id="SSF88659">
    <property type="entry name" value="Sigma3 and sigma4 domains of RNA polymerase sigma factors"/>
    <property type="match status" value="1"/>
</dbReference>
<dbReference type="CDD" id="cd06171">
    <property type="entry name" value="Sigma70_r4"/>
    <property type="match status" value="1"/>
</dbReference>
<dbReference type="RefSeq" id="WP_209221412.1">
    <property type="nucleotide sequence ID" value="NZ_OBMM01000001.1"/>
</dbReference>
<proteinExistence type="inferred from homology"/>
<dbReference type="Proteomes" id="UP000219068">
    <property type="component" value="Unassembled WGS sequence"/>
</dbReference>
<keyword evidence="3" id="KW-0731">Sigma factor</keyword>
<dbReference type="InterPro" id="IPR007627">
    <property type="entry name" value="RNA_pol_sigma70_r2"/>
</dbReference>
<keyword evidence="4" id="KW-0804">Transcription</keyword>
<name>A0A285RNI9_9PROT</name>
<gene>
    <name evidence="7" type="ORF">SAMN05428964_1011500</name>
</gene>
<dbReference type="Pfam" id="PF08281">
    <property type="entry name" value="Sigma70_r4_2"/>
    <property type="match status" value="1"/>
</dbReference>
<dbReference type="InterPro" id="IPR013324">
    <property type="entry name" value="RNA_pol_sigma_r3/r4-like"/>
</dbReference>
<evidence type="ECO:0000259" key="5">
    <source>
        <dbReference type="Pfam" id="PF04542"/>
    </source>
</evidence>
<evidence type="ECO:0000256" key="3">
    <source>
        <dbReference type="ARBA" id="ARBA00023082"/>
    </source>
</evidence>
<dbReference type="AlphaFoldDB" id="A0A285RNI9"/>
<feature type="domain" description="RNA polymerase sigma factor 70 region 4 type 2" evidence="6">
    <location>
        <begin position="103"/>
        <end position="151"/>
    </location>
</feature>
<evidence type="ECO:0000313" key="7">
    <source>
        <dbReference type="EMBL" id="SOB95289.1"/>
    </source>
</evidence>
<dbReference type="Pfam" id="PF04542">
    <property type="entry name" value="Sigma70_r2"/>
    <property type="match status" value="1"/>
</dbReference>
<evidence type="ECO:0000256" key="2">
    <source>
        <dbReference type="ARBA" id="ARBA00023015"/>
    </source>
</evidence>
<evidence type="ECO:0000256" key="1">
    <source>
        <dbReference type="ARBA" id="ARBA00010641"/>
    </source>
</evidence>
<organism evidence="7 8">
    <name type="scientific">Thalassospira xiamenensis</name>
    <dbReference type="NCBI Taxonomy" id="220697"/>
    <lineage>
        <taxon>Bacteria</taxon>
        <taxon>Pseudomonadati</taxon>
        <taxon>Pseudomonadota</taxon>
        <taxon>Alphaproteobacteria</taxon>
        <taxon>Rhodospirillales</taxon>
        <taxon>Thalassospiraceae</taxon>
        <taxon>Thalassospira</taxon>
    </lineage>
</organism>
<accession>A0A285RNI9</accession>
<dbReference type="InterPro" id="IPR013249">
    <property type="entry name" value="RNA_pol_sigma70_r4_t2"/>
</dbReference>
<dbReference type="Gene3D" id="1.10.1740.10">
    <property type="match status" value="1"/>
</dbReference>
<dbReference type="Gene3D" id="1.10.10.10">
    <property type="entry name" value="Winged helix-like DNA-binding domain superfamily/Winged helix DNA-binding domain"/>
    <property type="match status" value="1"/>
</dbReference>
<dbReference type="InterPro" id="IPR036388">
    <property type="entry name" value="WH-like_DNA-bd_sf"/>
</dbReference>
<dbReference type="InterPro" id="IPR014284">
    <property type="entry name" value="RNA_pol_sigma-70_dom"/>
</dbReference>
<dbReference type="GO" id="GO:0016987">
    <property type="term" value="F:sigma factor activity"/>
    <property type="evidence" value="ECO:0007669"/>
    <property type="project" value="UniProtKB-KW"/>
</dbReference>
<dbReference type="InterPro" id="IPR039425">
    <property type="entry name" value="RNA_pol_sigma-70-like"/>
</dbReference>
<dbReference type="NCBIfam" id="TIGR02937">
    <property type="entry name" value="sigma70-ECF"/>
    <property type="match status" value="1"/>
</dbReference>
<dbReference type="GO" id="GO:0006352">
    <property type="term" value="P:DNA-templated transcription initiation"/>
    <property type="evidence" value="ECO:0007669"/>
    <property type="project" value="InterPro"/>
</dbReference>
<keyword evidence="2" id="KW-0805">Transcription regulation</keyword>
<evidence type="ECO:0000313" key="8">
    <source>
        <dbReference type="Proteomes" id="UP000219068"/>
    </source>
</evidence>
<evidence type="ECO:0000259" key="6">
    <source>
        <dbReference type="Pfam" id="PF08281"/>
    </source>
</evidence>
<dbReference type="PANTHER" id="PTHR43133:SF25">
    <property type="entry name" value="RNA POLYMERASE SIGMA FACTOR RFAY-RELATED"/>
    <property type="match status" value="1"/>
</dbReference>
<sequence length="174" mass="19911">MEPAIRAEMTELLPRILRFARSLTRDAAAAEDLVQTAYIKAVERIDQYERGTRLDSWMFRIVQTSWIDEKRREQRRGVVISFEDAREITMPSHGHGGTDRMFLQKALGSLPEEQRAALTLVLFEGYTYREAGGILDIPHGTVMSRVARARTYLARLHDEDGTENDDEDIQRGSS</sequence>
<dbReference type="SUPFAM" id="SSF88946">
    <property type="entry name" value="Sigma2 domain of RNA polymerase sigma factors"/>
    <property type="match status" value="1"/>
</dbReference>
<reference evidence="7 8" key="1">
    <citation type="submission" date="2017-08" db="EMBL/GenBank/DDBJ databases">
        <authorList>
            <person name="de Groot N.N."/>
        </authorList>
    </citation>
    <scope>NUCLEOTIDE SEQUENCE [LARGE SCALE GENOMIC DNA]</scope>
    <source>
        <strain evidence="7 8">USBA 78</strain>
    </source>
</reference>
<dbReference type="GO" id="GO:0003677">
    <property type="term" value="F:DNA binding"/>
    <property type="evidence" value="ECO:0007669"/>
    <property type="project" value="InterPro"/>
</dbReference>